<organism evidence="1 2">
    <name type="scientific">Sporosarcina newyorkensis 2681</name>
    <dbReference type="NCBI Taxonomy" id="1027292"/>
    <lineage>
        <taxon>Bacteria</taxon>
        <taxon>Bacillati</taxon>
        <taxon>Bacillota</taxon>
        <taxon>Bacilli</taxon>
        <taxon>Bacillales</taxon>
        <taxon>Caryophanaceae</taxon>
        <taxon>Sporosarcina</taxon>
    </lineage>
</organism>
<name>F9DPR2_9BACL</name>
<sequence>MSVAIGLSIGTAYVGRKRIGEDQGDSWLTADFPQRVRLARKGTVERGFSYSFHEKRAVTENQFSLAFRTTLFIQY</sequence>
<reference evidence="1 2" key="1">
    <citation type="submission" date="2011-04" db="EMBL/GenBank/DDBJ databases">
        <authorList>
            <person name="Muzny D."/>
            <person name="Qin X."/>
            <person name="Deng J."/>
            <person name="Jiang H."/>
            <person name="Liu Y."/>
            <person name="Qu J."/>
            <person name="Song X.-Z."/>
            <person name="Zhang L."/>
            <person name="Thornton R."/>
            <person name="Coyle M."/>
            <person name="Francisco L."/>
            <person name="Jackson L."/>
            <person name="Javaid M."/>
            <person name="Korchina V."/>
            <person name="Kovar C."/>
            <person name="Mata R."/>
            <person name="Mathew T."/>
            <person name="Ngo R."/>
            <person name="Nguyen L."/>
            <person name="Nguyen N."/>
            <person name="Okwuonu G."/>
            <person name="Ongeri F."/>
            <person name="Pham C."/>
            <person name="Simmons D."/>
            <person name="Wilczek-Boney K."/>
            <person name="Hale W."/>
            <person name="Jakkamsetti A."/>
            <person name="Pham P."/>
            <person name="Ruth R."/>
            <person name="San Lucas F."/>
            <person name="Warren J."/>
            <person name="Zhang J."/>
            <person name="Zhao Z."/>
            <person name="Zhou C."/>
            <person name="Zhu D."/>
            <person name="Lee S."/>
            <person name="Bess C."/>
            <person name="Blankenburg K."/>
            <person name="Forbes L."/>
            <person name="Fu Q."/>
            <person name="Gubbala S."/>
            <person name="Hirani K."/>
            <person name="Jayaseelan J.C."/>
            <person name="Lara F."/>
            <person name="Munidasa M."/>
            <person name="Palculict T."/>
            <person name="Patil S."/>
            <person name="Pu L.-L."/>
            <person name="Saada N."/>
            <person name="Tang L."/>
            <person name="Weissenberger G."/>
            <person name="Zhu Y."/>
            <person name="Hemphill L."/>
            <person name="Shang Y."/>
            <person name="Youmans B."/>
            <person name="Ayvaz T."/>
            <person name="Ross M."/>
            <person name="Santibanez J."/>
            <person name="Aqrawi P."/>
            <person name="Gross S."/>
            <person name="Joshi V."/>
            <person name="Fowler G."/>
            <person name="Nazareth L."/>
            <person name="Reid J."/>
            <person name="Worley K."/>
            <person name="Petrosino J."/>
            <person name="Highlander S."/>
            <person name="Gibbs R."/>
        </authorList>
    </citation>
    <scope>NUCLEOTIDE SEQUENCE [LARGE SCALE GENOMIC DNA]</scope>
    <source>
        <strain evidence="1 2">2681</strain>
    </source>
</reference>
<comment type="caution">
    <text evidence="1">The sequence shown here is derived from an EMBL/GenBank/DDBJ whole genome shotgun (WGS) entry which is preliminary data.</text>
</comment>
<dbReference type="AlphaFoldDB" id="F9DPR2"/>
<accession>F9DPR2</accession>
<keyword evidence="1" id="KW-0378">Hydrolase</keyword>
<dbReference type="GO" id="GO:0004636">
    <property type="term" value="F:phosphoribosyl-ATP diphosphatase activity"/>
    <property type="evidence" value="ECO:0007669"/>
    <property type="project" value="UniProtKB-EC"/>
</dbReference>
<dbReference type="EC" id="3.6.1.31" evidence="1"/>
<dbReference type="Proteomes" id="UP000005316">
    <property type="component" value="Unassembled WGS sequence"/>
</dbReference>
<dbReference type="HOGENOM" id="CLU_2669230_0_0_9"/>
<evidence type="ECO:0000313" key="2">
    <source>
        <dbReference type="Proteomes" id="UP000005316"/>
    </source>
</evidence>
<gene>
    <name evidence="1" type="primary">fadL</name>
    <name evidence="1" type="ORF">HMPREF9372_0792</name>
</gene>
<proteinExistence type="predicted"/>
<protein>
    <submittedName>
        <fullName evidence="1">Long-chain fatty acid transporter</fullName>
        <ecNumber evidence="1">3.6.1.31</ecNumber>
    </submittedName>
</protein>
<dbReference type="EMBL" id="AFPZ01000020">
    <property type="protein sequence ID" value="EGQ27105.1"/>
    <property type="molecule type" value="Genomic_DNA"/>
</dbReference>
<evidence type="ECO:0000313" key="1">
    <source>
        <dbReference type="EMBL" id="EGQ27105.1"/>
    </source>
</evidence>